<organism evidence="1 2">
    <name type="scientific">Phytophthora cactorum</name>
    <dbReference type="NCBI Taxonomy" id="29920"/>
    <lineage>
        <taxon>Eukaryota</taxon>
        <taxon>Sar</taxon>
        <taxon>Stramenopiles</taxon>
        <taxon>Oomycota</taxon>
        <taxon>Peronosporomycetes</taxon>
        <taxon>Peronosporales</taxon>
        <taxon>Peronosporaceae</taxon>
        <taxon>Phytophthora</taxon>
    </lineage>
</organism>
<gene>
    <name evidence="1" type="ORF">JG687_00017778</name>
</gene>
<evidence type="ECO:0000313" key="1">
    <source>
        <dbReference type="EMBL" id="KAG6944594.1"/>
    </source>
</evidence>
<evidence type="ECO:0000313" key="2">
    <source>
        <dbReference type="Proteomes" id="UP000688947"/>
    </source>
</evidence>
<dbReference type="EMBL" id="JAENGZ010002177">
    <property type="protein sequence ID" value="KAG6944594.1"/>
    <property type="molecule type" value="Genomic_DNA"/>
</dbReference>
<dbReference type="AlphaFoldDB" id="A0A8T1TSD8"/>
<sequence length="125" mass="13962">MPVGAGRGNSVILEWILNHFEGCVVSVDIVGIASGNGHLEVLQYTMEHNAGHIHNRAPIDDESELYQSIPELSVHWNGPDNYICWGGRSMFRAIEIAIWMLRDGCMKTALTNTMPTRQRPSFTPL</sequence>
<accession>A0A8T1TSD8</accession>
<comment type="caution">
    <text evidence="1">The sequence shown here is derived from an EMBL/GenBank/DDBJ whole genome shotgun (WGS) entry which is preliminary data.</text>
</comment>
<name>A0A8T1TSD8_9STRA</name>
<reference evidence="1" key="1">
    <citation type="submission" date="2021-01" db="EMBL/GenBank/DDBJ databases">
        <title>Phytophthora aleatoria, a newly-described species from Pinus radiata is distinct from Phytophthora cactorum isolates based on comparative genomics.</title>
        <authorList>
            <person name="Mcdougal R."/>
            <person name="Panda P."/>
            <person name="Williams N."/>
            <person name="Studholme D.J."/>
        </authorList>
    </citation>
    <scope>NUCLEOTIDE SEQUENCE</scope>
    <source>
        <strain evidence="1">NZFS 3830</strain>
    </source>
</reference>
<dbReference type="Proteomes" id="UP000688947">
    <property type="component" value="Unassembled WGS sequence"/>
</dbReference>
<protein>
    <submittedName>
        <fullName evidence="1">Uncharacterized protein</fullName>
    </submittedName>
</protein>
<proteinExistence type="predicted"/>
<dbReference type="OrthoDB" id="103952at2759"/>